<comment type="caution">
    <text evidence="1">The sequence shown here is derived from an EMBL/GenBank/DDBJ whole genome shotgun (WGS) entry which is preliminary data.</text>
</comment>
<dbReference type="EMBL" id="WKJK01000017">
    <property type="protein sequence ID" value="MRW93562.1"/>
    <property type="molecule type" value="Genomic_DNA"/>
</dbReference>
<sequence length="65" mass="7447">MSLLNNRIYSLEMGEADGDSVRAAIERAEKIWEKRGSLVSYSRIRKNVQEHTVVRKSLIAEALEK</sequence>
<organism evidence="1 2">
    <name type="scientific">Duganella guangzhouensis</name>
    <dbReference type="NCBI Taxonomy" id="2666084"/>
    <lineage>
        <taxon>Bacteria</taxon>
        <taxon>Pseudomonadati</taxon>
        <taxon>Pseudomonadota</taxon>
        <taxon>Betaproteobacteria</taxon>
        <taxon>Burkholderiales</taxon>
        <taxon>Oxalobacteraceae</taxon>
        <taxon>Telluria group</taxon>
        <taxon>Duganella</taxon>
    </lineage>
</organism>
<dbReference type="Proteomes" id="UP000433309">
    <property type="component" value="Unassembled WGS sequence"/>
</dbReference>
<gene>
    <name evidence="1" type="ORF">GJ699_26575</name>
</gene>
<evidence type="ECO:0000313" key="2">
    <source>
        <dbReference type="Proteomes" id="UP000433309"/>
    </source>
</evidence>
<protein>
    <submittedName>
        <fullName evidence="1">Uncharacterized protein</fullName>
    </submittedName>
</protein>
<accession>A0A6I2L7D4</accession>
<dbReference type="AlphaFoldDB" id="A0A6I2L7D4"/>
<proteinExistence type="predicted"/>
<dbReference type="RefSeq" id="WP_154382074.1">
    <property type="nucleotide sequence ID" value="NZ_WKJK01000017.1"/>
</dbReference>
<reference evidence="1 2" key="1">
    <citation type="submission" date="2019-11" db="EMBL/GenBank/DDBJ databases">
        <title>Novel species isolated from a subtropical stream in China.</title>
        <authorList>
            <person name="Lu H."/>
        </authorList>
    </citation>
    <scope>NUCLEOTIDE SEQUENCE [LARGE SCALE GENOMIC DNA]</scope>
    <source>
        <strain evidence="1 2">FT80W</strain>
    </source>
</reference>
<name>A0A6I2L7D4_9BURK</name>
<keyword evidence="2" id="KW-1185">Reference proteome</keyword>
<evidence type="ECO:0000313" key="1">
    <source>
        <dbReference type="EMBL" id="MRW93562.1"/>
    </source>
</evidence>